<evidence type="ECO:0000313" key="10">
    <source>
        <dbReference type="EMBL" id="RKQ62157.1"/>
    </source>
</evidence>
<protein>
    <submittedName>
        <fullName evidence="9">PTS fructose transporter subunit IIA</fullName>
    </submittedName>
    <submittedName>
        <fullName evidence="10">PTS system ascorbate-specific IIA component</fullName>
    </submittedName>
</protein>
<organism evidence="10 11">
    <name type="scientific">Vogesella indigofera</name>
    <name type="common">Pseudomonas indigofera</name>
    <dbReference type="NCBI Taxonomy" id="45465"/>
    <lineage>
        <taxon>Bacteria</taxon>
        <taxon>Pseudomonadati</taxon>
        <taxon>Pseudomonadota</taxon>
        <taxon>Betaproteobacteria</taxon>
        <taxon>Neisseriales</taxon>
        <taxon>Chromobacteriaceae</taxon>
        <taxon>Vogesella</taxon>
    </lineage>
</organism>
<keyword evidence="12" id="KW-1185">Reference proteome</keyword>
<dbReference type="EMBL" id="JAQQKY010000009">
    <property type="protein sequence ID" value="MDC7691928.1"/>
    <property type="molecule type" value="Genomic_DNA"/>
</dbReference>
<evidence type="ECO:0000313" key="9">
    <source>
        <dbReference type="EMBL" id="MDC7691928.1"/>
    </source>
</evidence>
<dbReference type="AlphaFoldDB" id="A0A495BKF6"/>
<evidence type="ECO:0000256" key="7">
    <source>
        <dbReference type="ARBA" id="ARBA00022777"/>
    </source>
</evidence>
<reference evidence="9 12" key="2">
    <citation type="submission" date="2023-01" db="EMBL/GenBank/DDBJ databases">
        <title>Novel species of the genus Vogesella isolated from rivers.</title>
        <authorList>
            <person name="Lu H."/>
        </authorList>
    </citation>
    <scope>NUCLEOTIDE SEQUENCE [LARGE SCALE GENOMIC DNA]</scope>
    <source>
        <strain evidence="9 12">SH7W</strain>
    </source>
</reference>
<evidence type="ECO:0000313" key="11">
    <source>
        <dbReference type="Proteomes" id="UP000279384"/>
    </source>
</evidence>
<dbReference type="Proteomes" id="UP001221566">
    <property type="component" value="Unassembled WGS sequence"/>
</dbReference>
<dbReference type="GO" id="GO:0016020">
    <property type="term" value="C:membrane"/>
    <property type="evidence" value="ECO:0007669"/>
    <property type="project" value="InterPro"/>
</dbReference>
<gene>
    <name evidence="10" type="ORF">C8E02_0213</name>
    <name evidence="9" type="ORF">PQU93_14225</name>
</gene>
<dbReference type="CDD" id="cd00006">
    <property type="entry name" value="PTS_IIA_man"/>
    <property type="match status" value="1"/>
</dbReference>
<keyword evidence="3" id="KW-0963">Cytoplasm</keyword>
<dbReference type="Pfam" id="PF03610">
    <property type="entry name" value="EIIA-man"/>
    <property type="match status" value="1"/>
</dbReference>
<comment type="subcellular location">
    <subcellularLocation>
        <location evidence="1">Cytoplasm</location>
    </subcellularLocation>
</comment>
<dbReference type="PROSITE" id="PS51096">
    <property type="entry name" value="PTS_EIIA_TYPE_4"/>
    <property type="match status" value="1"/>
</dbReference>
<keyword evidence="5" id="KW-0808">Transferase</keyword>
<evidence type="ECO:0000256" key="4">
    <source>
        <dbReference type="ARBA" id="ARBA00022597"/>
    </source>
</evidence>
<dbReference type="RefSeq" id="WP_047967916.1">
    <property type="nucleotide sequence ID" value="NZ_JAQQKY010000009.1"/>
</dbReference>
<keyword evidence="7" id="KW-0418">Kinase</keyword>
<sequence>MVGVLIISHGELGLCLADCARHVLGRVPDNLAILGVEKQDNPDARLLDAQALIDKINDGSGVLVLSDMLGGTPCNIASRLRQRGVVEVVAGVNLPMLVRALSYSAQPLEVVVSKAITGGLEGVYYVIPEGKE</sequence>
<evidence type="ECO:0000259" key="8">
    <source>
        <dbReference type="PROSITE" id="PS51096"/>
    </source>
</evidence>
<dbReference type="InterPro" id="IPR033887">
    <property type="entry name" value="PTS_IIA_man"/>
</dbReference>
<dbReference type="GO" id="GO:0009401">
    <property type="term" value="P:phosphoenolpyruvate-dependent sugar phosphotransferase system"/>
    <property type="evidence" value="ECO:0007669"/>
    <property type="project" value="UniProtKB-KW"/>
</dbReference>
<dbReference type="InterPro" id="IPR004701">
    <property type="entry name" value="PTS_EIIA_man-typ"/>
</dbReference>
<dbReference type="GO" id="GO:0016301">
    <property type="term" value="F:kinase activity"/>
    <property type="evidence" value="ECO:0007669"/>
    <property type="project" value="UniProtKB-KW"/>
</dbReference>
<reference evidence="10 11" key="1">
    <citation type="submission" date="2018-10" db="EMBL/GenBank/DDBJ databases">
        <title>Genomic Encyclopedia of Type Strains, Phase IV (KMG-IV): sequencing the most valuable type-strain genomes for metagenomic binning, comparative biology and taxonomic classification.</title>
        <authorList>
            <person name="Goeker M."/>
        </authorList>
    </citation>
    <scope>NUCLEOTIDE SEQUENCE [LARGE SCALE GENOMIC DNA]</scope>
    <source>
        <strain evidence="10 11">DSM 3303</strain>
    </source>
</reference>
<comment type="caution">
    <text evidence="10">The sequence shown here is derived from an EMBL/GenBank/DDBJ whole genome shotgun (WGS) entry which is preliminary data.</text>
</comment>
<evidence type="ECO:0000256" key="5">
    <source>
        <dbReference type="ARBA" id="ARBA00022679"/>
    </source>
</evidence>
<dbReference type="EMBL" id="RBID01000002">
    <property type="protein sequence ID" value="RKQ62157.1"/>
    <property type="molecule type" value="Genomic_DNA"/>
</dbReference>
<evidence type="ECO:0000313" key="12">
    <source>
        <dbReference type="Proteomes" id="UP001221566"/>
    </source>
</evidence>
<dbReference type="InterPro" id="IPR036662">
    <property type="entry name" value="PTS_EIIA_man-typ_sf"/>
</dbReference>
<keyword evidence="4" id="KW-0762">Sugar transport</keyword>
<evidence type="ECO:0000256" key="1">
    <source>
        <dbReference type="ARBA" id="ARBA00004496"/>
    </source>
</evidence>
<dbReference type="PANTHER" id="PTHR33799">
    <property type="entry name" value="PTS PERMEASE-RELATED-RELATED"/>
    <property type="match status" value="1"/>
</dbReference>
<name>A0A495BKF6_VOGIN</name>
<dbReference type="GO" id="GO:0005737">
    <property type="term" value="C:cytoplasm"/>
    <property type="evidence" value="ECO:0007669"/>
    <property type="project" value="UniProtKB-SubCell"/>
</dbReference>
<keyword evidence="6" id="KW-0598">Phosphotransferase system</keyword>
<keyword evidence="2" id="KW-0813">Transport</keyword>
<proteinExistence type="predicted"/>
<evidence type="ECO:0000256" key="2">
    <source>
        <dbReference type="ARBA" id="ARBA00022448"/>
    </source>
</evidence>
<accession>A0A495BKF6</accession>
<dbReference type="Gene3D" id="3.40.50.510">
    <property type="entry name" value="Phosphotransferase system, mannose-type IIA component"/>
    <property type="match status" value="1"/>
</dbReference>
<feature type="domain" description="PTS EIIA type-4" evidence="8">
    <location>
        <begin position="1"/>
        <end position="123"/>
    </location>
</feature>
<evidence type="ECO:0000256" key="6">
    <source>
        <dbReference type="ARBA" id="ARBA00022683"/>
    </source>
</evidence>
<evidence type="ECO:0000256" key="3">
    <source>
        <dbReference type="ARBA" id="ARBA00022490"/>
    </source>
</evidence>
<dbReference type="InterPro" id="IPR051471">
    <property type="entry name" value="Bacterial_PTS_sugar_comp"/>
</dbReference>
<dbReference type="SUPFAM" id="SSF53062">
    <property type="entry name" value="PTS system fructose IIA component-like"/>
    <property type="match status" value="1"/>
</dbReference>
<dbReference type="PANTHER" id="PTHR33799:SF1">
    <property type="entry name" value="PTS SYSTEM MANNOSE-SPECIFIC EIIAB COMPONENT-RELATED"/>
    <property type="match status" value="1"/>
</dbReference>
<dbReference type="Proteomes" id="UP000279384">
    <property type="component" value="Unassembled WGS sequence"/>
</dbReference>